<dbReference type="AlphaFoldDB" id="A0A9P5VCZ7"/>
<keyword evidence="2" id="KW-1185">Reference proteome</keyword>
<comment type="caution">
    <text evidence="1">The sequence shown here is derived from an EMBL/GenBank/DDBJ whole genome shotgun (WGS) entry which is preliminary data.</text>
</comment>
<accession>A0A9P5VCZ7</accession>
<dbReference type="EMBL" id="JAAAUQ010000200">
    <property type="protein sequence ID" value="KAF9153053.1"/>
    <property type="molecule type" value="Genomic_DNA"/>
</dbReference>
<organism evidence="1 2">
    <name type="scientific">Linnemannia schmuckeri</name>
    <dbReference type="NCBI Taxonomy" id="64567"/>
    <lineage>
        <taxon>Eukaryota</taxon>
        <taxon>Fungi</taxon>
        <taxon>Fungi incertae sedis</taxon>
        <taxon>Mucoromycota</taxon>
        <taxon>Mortierellomycotina</taxon>
        <taxon>Mortierellomycetes</taxon>
        <taxon>Mortierellales</taxon>
        <taxon>Mortierellaceae</taxon>
        <taxon>Linnemannia</taxon>
    </lineage>
</organism>
<dbReference type="OrthoDB" id="655030at2759"/>
<proteinExistence type="predicted"/>
<protein>
    <submittedName>
        <fullName evidence="1">Uncharacterized protein</fullName>
    </submittedName>
</protein>
<evidence type="ECO:0000313" key="2">
    <source>
        <dbReference type="Proteomes" id="UP000748756"/>
    </source>
</evidence>
<evidence type="ECO:0000313" key="1">
    <source>
        <dbReference type="EMBL" id="KAF9153053.1"/>
    </source>
</evidence>
<sequence length="183" mass="20675">MPLLTQLRLLDEFCKMSKPVRYITVHKENDNMHPMGRVDIEEHIESPVGAPQKALKLKGRKQPNFTLDDNSGLQIETSKGQSFTGDALVGADGAYGSKQYENLSRRFVLSVASRFFQRQNYAKTPNYRPQASFLECVPDRGTIPVLSQKASLRYTEEQAALQRKQQELEEGQLVESIFIVALA</sequence>
<dbReference type="Proteomes" id="UP000748756">
    <property type="component" value="Unassembled WGS sequence"/>
</dbReference>
<reference evidence="1" key="1">
    <citation type="journal article" date="2020" name="Fungal Divers.">
        <title>Resolving the Mortierellaceae phylogeny through synthesis of multi-gene phylogenetics and phylogenomics.</title>
        <authorList>
            <person name="Vandepol N."/>
            <person name="Liber J."/>
            <person name="Desiro A."/>
            <person name="Na H."/>
            <person name="Kennedy M."/>
            <person name="Barry K."/>
            <person name="Grigoriev I.V."/>
            <person name="Miller A.N."/>
            <person name="O'Donnell K."/>
            <person name="Stajich J.E."/>
            <person name="Bonito G."/>
        </authorList>
    </citation>
    <scope>NUCLEOTIDE SEQUENCE</scope>
    <source>
        <strain evidence="1">NRRL 6426</strain>
    </source>
</reference>
<gene>
    <name evidence="1" type="ORF">BG015_004193</name>
</gene>
<name>A0A9P5VCZ7_9FUNG</name>